<reference evidence="1 2" key="1">
    <citation type="journal article" date="2022" name="bioRxiv">
        <title>The genome of the oomycete Peronosclerospora sorghi, a cosmopolitan pathogen of maize and sorghum, is inflated with dispersed pseudogenes.</title>
        <authorList>
            <person name="Fletcher K."/>
            <person name="Martin F."/>
            <person name="Isakeit T."/>
            <person name="Cavanaugh K."/>
            <person name="Magill C."/>
            <person name="Michelmore R."/>
        </authorList>
    </citation>
    <scope>NUCLEOTIDE SEQUENCE [LARGE SCALE GENOMIC DNA]</scope>
    <source>
        <strain evidence="1">P6</strain>
    </source>
</reference>
<accession>A0ACC0VTZ9</accession>
<protein>
    <submittedName>
        <fullName evidence="1">Uncharacterized protein</fullName>
    </submittedName>
</protein>
<dbReference type="EMBL" id="CM047586">
    <property type="protein sequence ID" value="KAI9909226.1"/>
    <property type="molecule type" value="Genomic_DNA"/>
</dbReference>
<evidence type="ECO:0000313" key="1">
    <source>
        <dbReference type="EMBL" id="KAI9909226.1"/>
    </source>
</evidence>
<sequence>MLQQAVAQASSSPSESSSSSSSSSEQQQLGQRHRFRLDAAVMNYHIGKRVLPHGLEQRAHEHVSNDLKVATRVEEHGGHERFKHVGKHFRQRVVQEAPGLGAFGARFRLARAVHGRKDRTQAWRRRGGIRSRILSLNTTHALHRLAINAHRAGKNALVDAKPRERRLAQGIV</sequence>
<evidence type="ECO:0000313" key="2">
    <source>
        <dbReference type="Proteomes" id="UP001163321"/>
    </source>
</evidence>
<organism evidence="1 2">
    <name type="scientific">Peronosclerospora sorghi</name>
    <dbReference type="NCBI Taxonomy" id="230839"/>
    <lineage>
        <taxon>Eukaryota</taxon>
        <taxon>Sar</taxon>
        <taxon>Stramenopiles</taxon>
        <taxon>Oomycota</taxon>
        <taxon>Peronosporomycetes</taxon>
        <taxon>Peronosporales</taxon>
        <taxon>Peronosporaceae</taxon>
        <taxon>Peronosclerospora</taxon>
    </lineage>
</organism>
<comment type="caution">
    <text evidence="1">The sequence shown here is derived from an EMBL/GenBank/DDBJ whole genome shotgun (WGS) entry which is preliminary data.</text>
</comment>
<name>A0ACC0VTZ9_9STRA</name>
<dbReference type="Proteomes" id="UP001163321">
    <property type="component" value="Chromosome 7"/>
</dbReference>
<keyword evidence="2" id="KW-1185">Reference proteome</keyword>
<proteinExistence type="predicted"/>
<gene>
    <name evidence="1" type="ORF">PsorP6_014883</name>
</gene>